<feature type="region of interest" description="Disordered" evidence="1">
    <location>
        <begin position="382"/>
        <end position="418"/>
    </location>
</feature>
<dbReference type="GeneID" id="30015586"/>
<dbReference type="EMBL" id="LVYI01000014">
    <property type="protein sequence ID" value="OAP54317.1"/>
    <property type="molecule type" value="Genomic_DNA"/>
</dbReference>
<feature type="compositionally biased region" description="Polar residues" evidence="1">
    <location>
        <begin position="118"/>
        <end position="142"/>
    </location>
</feature>
<dbReference type="Proteomes" id="UP000078343">
    <property type="component" value="Unassembled WGS sequence"/>
</dbReference>
<evidence type="ECO:0000256" key="1">
    <source>
        <dbReference type="SAM" id="MobiDB-lite"/>
    </source>
</evidence>
<feature type="region of interest" description="Disordered" evidence="1">
    <location>
        <begin position="25"/>
        <end position="142"/>
    </location>
</feature>
<protein>
    <submittedName>
        <fullName evidence="2">Uncharacterized protein</fullName>
    </submittedName>
</protein>
<comment type="caution">
    <text evidence="2">The sequence shown here is derived from an EMBL/GenBank/DDBJ whole genome shotgun (WGS) entry which is preliminary data.</text>
</comment>
<organism evidence="2 3">
    <name type="scientific">Fonsecaea erecta</name>
    <dbReference type="NCBI Taxonomy" id="1367422"/>
    <lineage>
        <taxon>Eukaryota</taxon>
        <taxon>Fungi</taxon>
        <taxon>Dikarya</taxon>
        <taxon>Ascomycota</taxon>
        <taxon>Pezizomycotina</taxon>
        <taxon>Eurotiomycetes</taxon>
        <taxon>Chaetothyriomycetidae</taxon>
        <taxon>Chaetothyriales</taxon>
        <taxon>Herpotrichiellaceae</taxon>
        <taxon>Fonsecaea</taxon>
    </lineage>
</organism>
<accession>A0A178Z3J3</accession>
<sequence length="524" mass="56473">MVSHTRSRSKGSFSIFAFDTIRSFSRAGSRQASRIPSKDELRDRTESGLSHRCDPNDQLPASPEPISTYGAVEGSVKSPQELDNHDQGQPPQGEPEAAMQQSHSTRRRAHRLRPKSWLSFSRLSSHNPYPRSVSTQLPKTCSSSTVARSVISAPVLTSTTNVSVARAERVHCGEISDASFSQSTWNSQIGWVATNNRDAEDTSCDAKASNGPAGESHEQPTKSTTSKRGRILRLKSAIRSKIRNGSFQAQGIITQQRQHLDTNGDGEDDQGLTLNRGLSRRRAETLNLYKGKIKGLTGNGHIRRKSVNVNKGAAESRGANSPLLRRGDTINVPTTDCSNEHSDNESAFGSLTRSFTSAVDKLDFHSGLPQSMSFLRSRSSFFYPKKGENEGGARDEARRQFPPISPSKPVPPTAQAIAASSQSDLLGTPAAGCHIQKLHSTPRPVGPHNPGAQGSRPNQEDSTPKQTAVAQLVFSAEKNGYVPAAPIAGCPRGINPLRMHPPGDMAVAPSISCQAAQALPVDRS</sequence>
<dbReference type="AlphaFoldDB" id="A0A178Z3J3"/>
<feature type="region of interest" description="Disordered" evidence="1">
    <location>
        <begin position="200"/>
        <end position="229"/>
    </location>
</feature>
<keyword evidence="3" id="KW-1185">Reference proteome</keyword>
<feature type="compositionally biased region" description="Basic and acidic residues" evidence="1">
    <location>
        <begin position="385"/>
        <end position="399"/>
    </location>
</feature>
<evidence type="ECO:0000313" key="2">
    <source>
        <dbReference type="EMBL" id="OAP54317.1"/>
    </source>
</evidence>
<feature type="region of interest" description="Disordered" evidence="1">
    <location>
        <begin position="311"/>
        <end position="347"/>
    </location>
</feature>
<name>A0A178Z3J3_9EURO</name>
<feature type="compositionally biased region" description="Basic residues" evidence="1">
    <location>
        <begin position="104"/>
        <end position="114"/>
    </location>
</feature>
<feature type="compositionally biased region" description="Basic and acidic residues" evidence="1">
    <location>
        <begin position="36"/>
        <end position="55"/>
    </location>
</feature>
<dbReference type="OrthoDB" id="4117985at2759"/>
<reference evidence="2 3" key="1">
    <citation type="submission" date="2016-04" db="EMBL/GenBank/DDBJ databases">
        <title>Draft genome of Fonsecaea erecta CBS 125763.</title>
        <authorList>
            <person name="Weiss V.A."/>
            <person name="Vicente V.A."/>
            <person name="Raittz R.T."/>
            <person name="Moreno L.F."/>
            <person name="De Souza E.M."/>
            <person name="Pedrosa F.O."/>
            <person name="Steffens M.B."/>
            <person name="Faoro H."/>
            <person name="Tadra-Sfeir M.Z."/>
            <person name="Najafzadeh M.J."/>
            <person name="Felipe M.S."/>
            <person name="Teixeira M."/>
            <person name="Sun J."/>
            <person name="Xi L."/>
            <person name="Gomes R."/>
            <person name="De Azevedo C.M."/>
            <person name="Salgado C.G."/>
            <person name="Da Silva M.B."/>
            <person name="Nascimento M.F."/>
            <person name="Queiroz-Telles F."/>
            <person name="Attili D.S."/>
            <person name="Gorbushina A."/>
        </authorList>
    </citation>
    <scope>NUCLEOTIDE SEQUENCE [LARGE SCALE GENOMIC DNA]</scope>
    <source>
        <strain evidence="2 3">CBS 125763</strain>
    </source>
</reference>
<dbReference type="RefSeq" id="XP_018687684.1">
    <property type="nucleotide sequence ID" value="XM_018842924.1"/>
</dbReference>
<feature type="compositionally biased region" description="Polar residues" evidence="1">
    <location>
        <begin position="25"/>
        <end position="34"/>
    </location>
</feature>
<evidence type="ECO:0000313" key="3">
    <source>
        <dbReference type="Proteomes" id="UP000078343"/>
    </source>
</evidence>
<feature type="region of interest" description="Disordered" evidence="1">
    <location>
        <begin position="437"/>
        <end position="467"/>
    </location>
</feature>
<gene>
    <name evidence="2" type="ORF">AYL99_11418</name>
</gene>
<proteinExistence type="predicted"/>
<feature type="compositionally biased region" description="Pro residues" evidence="1">
    <location>
        <begin position="403"/>
        <end position="412"/>
    </location>
</feature>